<dbReference type="AlphaFoldDB" id="A0A0A9YWX6"/>
<feature type="non-terminal residue" evidence="1">
    <location>
        <position position="1"/>
    </location>
</feature>
<gene>
    <name evidence="1" type="ORF">CM83_102031</name>
</gene>
<evidence type="ECO:0000313" key="1">
    <source>
        <dbReference type="EMBL" id="JAG36714.1"/>
    </source>
</evidence>
<proteinExistence type="predicted"/>
<protein>
    <submittedName>
        <fullName evidence="1">Uncharacterized protein</fullName>
    </submittedName>
</protein>
<organism evidence="1">
    <name type="scientific">Lygus hesperus</name>
    <name type="common">Western plant bug</name>
    <dbReference type="NCBI Taxonomy" id="30085"/>
    <lineage>
        <taxon>Eukaryota</taxon>
        <taxon>Metazoa</taxon>
        <taxon>Ecdysozoa</taxon>
        <taxon>Arthropoda</taxon>
        <taxon>Hexapoda</taxon>
        <taxon>Insecta</taxon>
        <taxon>Pterygota</taxon>
        <taxon>Neoptera</taxon>
        <taxon>Paraneoptera</taxon>
        <taxon>Hemiptera</taxon>
        <taxon>Heteroptera</taxon>
        <taxon>Panheteroptera</taxon>
        <taxon>Cimicomorpha</taxon>
        <taxon>Miridae</taxon>
        <taxon>Mirini</taxon>
        <taxon>Lygus</taxon>
    </lineage>
</organism>
<reference evidence="1" key="2">
    <citation type="submission" date="2014-07" db="EMBL/GenBank/DDBJ databases">
        <authorList>
            <person name="Hull J."/>
        </authorList>
    </citation>
    <scope>NUCLEOTIDE SEQUENCE</scope>
</reference>
<dbReference type="EMBL" id="GBHO01006890">
    <property type="protein sequence ID" value="JAG36714.1"/>
    <property type="molecule type" value="Transcribed_RNA"/>
</dbReference>
<name>A0A0A9YWX6_LYGHE</name>
<reference evidence="1" key="1">
    <citation type="journal article" date="2014" name="PLoS ONE">
        <title>Transcriptome-Based Identification of ABC Transporters in the Western Tarnished Plant Bug Lygus hesperus.</title>
        <authorList>
            <person name="Hull J.J."/>
            <person name="Chaney K."/>
            <person name="Geib S.M."/>
            <person name="Fabrick J.A."/>
            <person name="Brent C.S."/>
            <person name="Walsh D."/>
            <person name="Lavine L.C."/>
        </authorList>
    </citation>
    <scope>NUCLEOTIDE SEQUENCE</scope>
</reference>
<feature type="non-terminal residue" evidence="1">
    <location>
        <position position="195"/>
    </location>
</feature>
<sequence length="195" mass="21840">LLQPTKVRTVLTLGRTFVSFGLEDERWWQQYPVLDIPSVVLASEHELMHWRQRDGQWNTSLWHPSCICVGDTVASVQKMYTNTGMDNSLQAFTIDETCTLKDLYNTTIFSVTEVQLYTIVVHDSSELYMLAVQPPALLATIVSPITLLSTLHRLRFNREAVASTVPQVAGDCNQIVLPLSPRPPRAASFAAPGVR</sequence>
<accession>A0A0A9YWX6</accession>